<evidence type="ECO:0000256" key="12">
    <source>
        <dbReference type="ARBA" id="ARBA00048212"/>
    </source>
</evidence>
<dbReference type="EMBL" id="CP012850">
    <property type="protein sequence ID" value="ALI37548.1"/>
    <property type="molecule type" value="Genomic_DNA"/>
</dbReference>
<name>A0A654M1C9_9ARCH</name>
<dbReference type="KEGG" id="taa:NMY3_03365"/>
<keyword evidence="11 16" id="KW-0100">Branched-chain amino acid biosynthesis</keyword>
<evidence type="ECO:0000313" key="17">
    <source>
        <dbReference type="EMBL" id="ALI37548.1"/>
    </source>
</evidence>
<comment type="catalytic activity">
    <reaction evidence="14 16">
        <text>L-leucine + 2-oxoglutarate = 4-methyl-2-oxopentanoate + L-glutamate</text>
        <dbReference type="Rhea" id="RHEA:18321"/>
        <dbReference type="ChEBI" id="CHEBI:16810"/>
        <dbReference type="ChEBI" id="CHEBI:17865"/>
        <dbReference type="ChEBI" id="CHEBI:29985"/>
        <dbReference type="ChEBI" id="CHEBI:57427"/>
        <dbReference type="EC" id="2.6.1.42"/>
    </reaction>
</comment>
<gene>
    <name evidence="17" type="primary">ilvE_2</name>
    <name evidence="16" type="synonym">ilvE</name>
    <name evidence="17" type="ORF">NMY3_03365</name>
</gene>
<dbReference type="Proteomes" id="UP000058925">
    <property type="component" value="Chromosome"/>
</dbReference>
<dbReference type="UniPathway" id="UPA00047">
    <property type="reaction ID" value="UER00058"/>
</dbReference>
<dbReference type="UniPathway" id="UPA00049">
    <property type="reaction ID" value="UER00062"/>
</dbReference>
<evidence type="ECO:0000256" key="5">
    <source>
        <dbReference type="ARBA" id="ARBA00005072"/>
    </source>
</evidence>
<dbReference type="RefSeq" id="WP_231100119.1">
    <property type="nucleotide sequence ID" value="NZ_CP012850.1"/>
</dbReference>
<evidence type="ECO:0000256" key="9">
    <source>
        <dbReference type="ARBA" id="ARBA00022679"/>
    </source>
</evidence>
<evidence type="ECO:0000256" key="6">
    <source>
        <dbReference type="ARBA" id="ARBA00009320"/>
    </source>
</evidence>
<evidence type="ECO:0000256" key="13">
    <source>
        <dbReference type="ARBA" id="ARBA00048798"/>
    </source>
</evidence>
<keyword evidence="9 16" id="KW-0808">Transferase</keyword>
<keyword evidence="10 16" id="KW-0663">Pyridoxal phosphate</keyword>
<evidence type="ECO:0000256" key="15">
    <source>
        <dbReference type="RuleBase" id="RU004106"/>
    </source>
</evidence>
<dbReference type="GeneID" id="60423216"/>
<dbReference type="NCBIfam" id="TIGR01122">
    <property type="entry name" value="ilvE_I"/>
    <property type="match status" value="1"/>
</dbReference>
<dbReference type="Gene3D" id="3.20.10.10">
    <property type="entry name" value="D-amino Acid Aminotransferase, subunit A, domain 2"/>
    <property type="match status" value="1"/>
</dbReference>
<evidence type="ECO:0000256" key="2">
    <source>
        <dbReference type="ARBA" id="ARBA00003109"/>
    </source>
</evidence>
<dbReference type="FunFam" id="3.20.10.10:FF:000002">
    <property type="entry name" value="D-alanine aminotransferase"/>
    <property type="match status" value="1"/>
</dbReference>
<dbReference type="EC" id="2.6.1.42" evidence="16"/>
<evidence type="ECO:0000256" key="4">
    <source>
        <dbReference type="ARBA" id="ARBA00004931"/>
    </source>
</evidence>
<dbReference type="InterPro" id="IPR001544">
    <property type="entry name" value="Aminotrans_IV"/>
</dbReference>
<keyword evidence="18" id="KW-1185">Reference proteome</keyword>
<comment type="catalytic activity">
    <reaction evidence="13 16">
        <text>L-isoleucine + 2-oxoglutarate = (S)-3-methyl-2-oxopentanoate + L-glutamate</text>
        <dbReference type="Rhea" id="RHEA:24801"/>
        <dbReference type="ChEBI" id="CHEBI:16810"/>
        <dbReference type="ChEBI" id="CHEBI:29985"/>
        <dbReference type="ChEBI" id="CHEBI:35146"/>
        <dbReference type="ChEBI" id="CHEBI:58045"/>
        <dbReference type="EC" id="2.6.1.42"/>
    </reaction>
</comment>
<sequence>MIESDKIWIDGNLIDYAEAKVHVLTHGLHYGTGVFEGIRSYKTAEGITIFRLDDHIRRLFNSGKAYFMKFEYSFDELKKATVKVVRANRLDECYIRIIAFYGYGKLGVNPLPNKVSIAISAWKWTEHIKKEDMEQGIHIMVSSWEKVGIRSMPTHAKGVANYANSALARMEALKSGFDEAIMLNSNGFVVEASAENIFFVKGGILYTPPISTGALEGITRDTVIEIAKQHGINICYDNISRDELYYFDEIFLTGTASEIVPVGFIDHRVIGDGGIGPITREIQQHFENIVRGKNHEKRNWLTIIQ</sequence>
<keyword evidence="7 16" id="KW-0032">Aminotransferase</keyword>
<dbReference type="GO" id="GO:0009099">
    <property type="term" value="P:L-valine biosynthetic process"/>
    <property type="evidence" value="ECO:0007669"/>
    <property type="project" value="UniProtKB-UniPathway"/>
</dbReference>
<comment type="pathway">
    <text evidence="4 16">Amino-acid biosynthesis; L-valine biosynthesis; L-valine from pyruvate: step 4/4.</text>
</comment>
<dbReference type="InterPro" id="IPR005785">
    <property type="entry name" value="B_amino_transI"/>
</dbReference>
<evidence type="ECO:0000256" key="1">
    <source>
        <dbReference type="ARBA" id="ARBA00001933"/>
    </source>
</evidence>
<keyword evidence="8 16" id="KW-0028">Amino-acid biosynthesis</keyword>
<dbReference type="InterPro" id="IPR043132">
    <property type="entry name" value="BCAT-like_C"/>
</dbReference>
<comment type="catalytic activity">
    <reaction evidence="12 16">
        <text>L-valine + 2-oxoglutarate = 3-methyl-2-oxobutanoate + L-glutamate</text>
        <dbReference type="Rhea" id="RHEA:24813"/>
        <dbReference type="ChEBI" id="CHEBI:11851"/>
        <dbReference type="ChEBI" id="CHEBI:16810"/>
        <dbReference type="ChEBI" id="CHEBI:29985"/>
        <dbReference type="ChEBI" id="CHEBI:57762"/>
        <dbReference type="EC" id="2.6.1.42"/>
    </reaction>
</comment>
<dbReference type="GO" id="GO:0052656">
    <property type="term" value="F:L-isoleucine-2-oxoglutarate transaminase activity"/>
    <property type="evidence" value="ECO:0007669"/>
    <property type="project" value="RHEA"/>
</dbReference>
<comment type="function">
    <text evidence="2 16">Acts on leucine, isoleucine and valine.</text>
</comment>
<dbReference type="InterPro" id="IPR050571">
    <property type="entry name" value="Class-IV_PLP-Dep_Aminotrnsfr"/>
</dbReference>
<dbReference type="GO" id="GO:0052654">
    <property type="term" value="F:L-leucine-2-oxoglutarate transaminase activity"/>
    <property type="evidence" value="ECO:0007669"/>
    <property type="project" value="RHEA"/>
</dbReference>
<dbReference type="GO" id="GO:0052655">
    <property type="term" value="F:L-valine-2-oxoglutarate transaminase activity"/>
    <property type="evidence" value="ECO:0007669"/>
    <property type="project" value="RHEA"/>
</dbReference>
<reference evidence="18" key="1">
    <citation type="submission" date="2015-10" db="EMBL/GenBank/DDBJ databases">
        <title>Niche specialization of a soil ammonia-oxidizing archaeon, Candidatus Nitrosocosmicus oleophilus.</title>
        <authorList>
            <person name="Jung M.-Y."/>
            <person name="Rhee S.-K."/>
        </authorList>
    </citation>
    <scope>NUCLEOTIDE SEQUENCE [LARGE SCALE GENOMIC DNA]</scope>
    <source>
        <strain evidence="18">MY3</strain>
    </source>
</reference>
<evidence type="ECO:0000313" key="18">
    <source>
        <dbReference type="Proteomes" id="UP000058925"/>
    </source>
</evidence>
<dbReference type="UniPathway" id="UPA00048">
    <property type="reaction ID" value="UER00073"/>
</dbReference>
<dbReference type="PROSITE" id="PS00770">
    <property type="entry name" value="AA_TRANSFER_CLASS_4"/>
    <property type="match status" value="1"/>
</dbReference>
<dbReference type="InterPro" id="IPR018300">
    <property type="entry name" value="Aminotrans_IV_CS"/>
</dbReference>
<dbReference type="CDD" id="cd00449">
    <property type="entry name" value="PLPDE_IV"/>
    <property type="match status" value="1"/>
</dbReference>
<dbReference type="SUPFAM" id="SSF56752">
    <property type="entry name" value="D-aminoacid aminotransferase-like PLP-dependent enzymes"/>
    <property type="match status" value="1"/>
</dbReference>
<dbReference type="InterPro" id="IPR036038">
    <property type="entry name" value="Aminotransferase-like"/>
</dbReference>
<dbReference type="NCBIfam" id="NF005146">
    <property type="entry name" value="PRK06606.1"/>
    <property type="match status" value="1"/>
</dbReference>
<evidence type="ECO:0000256" key="14">
    <source>
        <dbReference type="ARBA" id="ARBA00049229"/>
    </source>
</evidence>
<evidence type="ECO:0000256" key="16">
    <source>
        <dbReference type="RuleBase" id="RU364094"/>
    </source>
</evidence>
<comment type="cofactor">
    <cofactor evidence="1 16">
        <name>pyridoxal 5'-phosphate</name>
        <dbReference type="ChEBI" id="CHEBI:597326"/>
    </cofactor>
</comment>
<protein>
    <recommendedName>
        <fullName evidence="16">Branched-chain-amino-acid aminotransferase</fullName>
        <shortName evidence="16">BCAT</shortName>
        <ecNumber evidence="16">2.6.1.42</ecNumber>
    </recommendedName>
</protein>
<dbReference type="PANTHER" id="PTHR42743">
    <property type="entry name" value="AMINO-ACID AMINOTRANSFERASE"/>
    <property type="match status" value="1"/>
</dbReference>
<proteinExistence type="inferred from homology"/>
<evidence type="ECO:0000256" key="3">
    <source>
        <dbReference type="ARBA" id="ARBA00004824"/>
    </source>
</evidence>
<evidence type="ECO:0000256" key="8">
    <source>
        <dbReference type="ARBA" id="ARBA00022605"/>
    </source>
</evidence>
<dbReference type="InterPro" id="IPR043131">
    <property type="entry name" value="BCAT-like_N"/>
</dbReference>
<dbReference type="Gene3D" id="3.30.470.10">
    <property type="match status" value="1"/>
</dbReference>
<comment type="pathway">
    <text evidence="3 16">Amino-acid biosynthesis; L-isoleucine biosynthesis; L-isoleucine from 2-oxobutanoate: step 4/4.</text>
</comment>
<dbReference type="GO" id="GO:0009097">
    <property type="term" value="P:isoleucine biosynthetic process"/>
    <property type="evidence" value="ECO:0007669"/>
    <property type="project" value="UniProtKB-UniPathway"/>
</dbReference>
<dbReference type="PANTHER" id="PTHR42743:SF11">
    <property type="entry name" value="AMINODEOXYCHORISMATE LYASE"/>
    <property type="match status" value="1"/>
</dbReference>
<evidence type="ECO:0000256" key="11">
    <source>
        <dbReference type="ARBA" id="ARBA00023304"/>
    </source>
</evidence>
<dbReference type="AlphaFoldDB" id="A0A654M1C9"/>
<evidence type="ECO:0000256" key="10">
    <source>
        <dbReference type="ARBA" id="ARBA00022898"/>
    </source>
</evidence>
<organism evidence="17 18">
    <name type="scientific">Candidatus Nitrosocosmicus oleophilus</name>
    <dbReference type="NCBI Taxonomy" id="1353260"/>
    <lineage>
        <taxon>Archaea</taxon>
        <taxon>Nitrososphaerota</taxon>
        <taxon>Nitrososphaeria</taxon>
        <taxon>Nitrososphaerales</taxon>
        <taxon>Nitrososphaeraceae</taxon>
        <taxon>Candidatus Nitrosocosmicus</taxon>
    </lineage>
</organism>
<evidence type="ECO:0000256" key="7">
    <source>
        <dbReference type="ARBA" id="ARBA00022576"/>
    </source>
</evidence>
<dbReference type="Pfam" id="PF01063">
    <property type="entry name" value="Aminotran_4"/>
    <property type="match status" value="1"/>
</dbReference>
<comment type="similarity">
    <text evidence="6 15">Belongs to the class-IV pyridoxal-phosphate-dependent aminotransferase family.</text>
</comment>
<accession>A0A654M1C9</accession>
<dbReference type="GO" id="GO:0009098">
    <property type="term" value="P:L-leucine biosynthetic process"/>
    <property type="evidence" value="ECO:0007669"/>
    <property type="project" value="UniProtKB-UniPathway"/>
</dbReference>
<comment type="pathway">
    <text evidence="5 16">Amino-acid biosynthesis; L-leucine biosynthesis; L-leucine from 3-methyl-2-oxobutanoate: step 4/4.</text>
</comment>